<dbReference type="PANTHER" id="PTHR43650">
    <property type="entry name" value="PYROPHOSPHATE--FRUCTOSE 6-PHOSPHATE 1-PHOSPHOTRANSFERASE"/>
    <property type="match status" value="1"/>
</dbReference>
<evidence type="ECO:0000256" key="2">
    <source>
        <dbReference type="ARBA" id="ARBA00003138"/>
    </source>
</evidence>
<keyword evidence="8 10" id="KW-0324">Glycolysis</keyword>
<gene>
    <name evidence="10" type="primary">pfp</name>
    <name evidence="12" type="ORF">HMPREF9195_02282</name>
</gene>
<organism evidence="12 13">
    <name type="scientific">Treponema medium ATCC 700293</name>
    <dbReference type="NCBI Taxonomy" id="1125700"/>
    <lineage>
        <taxon>Bacteria</taxon>
        <taxon>Pseudomonadati</taxon>
        <taxon>Spirochaetota</taxon>
        <taxon>Spirochaetia</taxon>
        <taxon>Spirochaetales</taxon>
        <taxon>Treponemataceae</taxon>
        <taxon>Treponema</taxon>
    </lineage>
</organism>
<evidence type="ECO:0000256" key="8">
    <source>
        <dbReference type="ARBA" id="ARBA00023152"/>
    </source>
</evidence>
<comment type="pathway">
    <text evidence="10">Carbohydrate degradation; glycolysis; D-glyceraldehyde 3-phosphate and glycerone phosphate from D-glucose: step 3/4.</text>
</comment>
<sequence>MTVSQLHKARYTYTPRFPAILDEPIESIAMQKGQETTSMAHAEEIKPLFPHTYGKPVIHFVKGTAHIDKKPLRVGTILSGGQAPGGHNVIAGLYDGLKKANPGSKLFGFLGGPEGLIIGNAIEISGEIVDRYRNTGGFDMIGSGRAKIETPEQVAGVIATVKRMELDAVVIIGGDDSNTNAAILSEYFLQHGIATQIIGVPKTIDGDLKYDMLETSFGFDTATKIYSDLIGNIARDANSAKKYWHFIKLMGRFASHIALECALRTQPNICLISEEVAEKKMTLKQITDIIADAVVKRANRKENFGVVLIPEGVIEFIPEMKQLIKELNAAMAQYPDAFNTLETFKQQRTWVEQHINPESAALFASMPEDIAAEFLTDRDPHGNLQVSRIETEHLLIGLVKKRLTELKKEGIYTGKFSAQAHFFGYEGRAEFPSNFDADYCYALGRTIFLLIANGLTGYIASVYNLTAPPIEWKPCGIPLTKLMDMELRSGEKKPVIKKTVIDLNGKPFKTFAAQRDRWAVETAYIFPGPVQYFGPPELCDIPSKTLLLEHEKRQQS</sequence>
<dbReference type="GO" id="GO:0005524">
    <property type="term" value="F:ATP binding"/>
    <property type="evidence" value="ECO:0007669"/>
    <property type="project" value="InterPro"/>
</dbReference>
<evidence type="ECO:0000256" key="7">
    <source>
        <dbReference type="ARBA" id="ARBA00022842"/>
    </source>
</evidence>
<evidence type="ECO:0000256" key="4">
    <source>
        <dbReference type="ARBA" id="ARBA00022679"/>
    </source>
</evidence>
<feature type="site" description="Important for catalytic activity and substrate specificity; stabilizes the transition state when the phosphoryl donor is PPi; prevents ATP from binding by mimicking the alpha-phosphate group of ATP" evidence="10">
    <location>
        <position position="176"/>
    </location>
</feature>
<feature type="binding site" description="in other chain" evidence="10">
    <location>
        <position position="311"/>
    </location>
    <ligand>
        <name>substrate</name>
        <note>ligand shared between dimeric partners</note>
    </ligand>
</feature>
<dbReference type="Proteomes" id="UP000014634">
    <property type="component" value="Unassembled WGS sequence"/>
</dbReference>
<dbReference type="GO" id="GO:0046872">
    <property type="term" value="F:metal ion binding"/>
    <property type="evidence" value="ECO:0007669"/>
    <property type="project" value="UniProtKB-KW"/>
</dbReference>
<keyword evidence="7 10" id="KW-0460">Magnesium</keyword>
<comment type="activity regulation">
    <text evidence="10">Non-allosteric.</text>
</comment>
<evidence type="ECO:0000313" key="13">
    <source>
        <dbReference type="Proteomes" id="UP000014634"/>
    </source>
</evidence>
<feature type="binding site" evidence="10">
    <location>
        <position position="175"/>
    </location>
    <ligand>
        <name>Mg(2+)</name>
        <dbReference type="ChEBI" id="CHEBI:18420"/>
        <note>catalytic</note>
    </ligand>
</feature>
<reference evidence="12 13" key="1">
    <citation type="submission" date="2013-04" db="EMBL/GenBank/DDBJ databases">
        <title>The Genome Sequence of Treponema medium ATCC 700293.</title>
        <authorList>
            <consortium name="The Broad Institute Genomics Platform"/>
            <person name="Earl A."/>
            <person name="Ward D."/>
            <person name="Feldgarden M."/>
            <person name="Gevers D."/>
            <person name="Leonetti C."/>
            <person name="Blanton J.M."/>
            <person name="Dewhirst F.E."/>
            <person name="Izard J."/>
            <person name="Walker B."/>
            <person name="Young S."/>
            <person name="Zeng Q."/>
            <person name="Gargeya S."/>
            <person name="Fitzgerald M."/>
            <person name="Haas B."/>
            <person name="Abouelleil A."/>
            <person name="Allen A.W."/>
            <person name="Alvarado L."/>
            <person name="Arachchi H.M."/>
            <person name="Berlin A.M."/>
            <person name="Chapman S.B."/>
            <person name="Gainer-Dewar J."/>
            <person name="Goldberg J."/>
            <person name="Griggs A."/>
            <person name="Gujja S."/>
            <person name="Hansen M."/>
            <person name="Howarth C."/>
            <person name="Imamovic A."/>
            <person name="Ireland A."/>
            <person name="Larimer J."/>
            <person name="McCowan C."/>
            <person name="Murphy C."/>
            <person name="Pearson M."/>
            <person name="Poon T.W."/>
            <person name="Priest M."/>
            <person name="Roberts A."/>
            <person name="Saif S."/>
            <person name="Shea T."/>
            <person name="Sisk P."/>
            <person name="Sykes S."/>
            <person name="Wortman J."/>
            <person name="Nusbaum C."/>
            <person name="Birren B."/>
        </authorList>
    </citation>
    <scope>NUCLEOTIDE SEQUENCE [LARGE SCALE GENOMIC DNA]</scope>
    <source>
        <strain evidence="12 13">ATCC 700293</strain>
    </source>
</reference>
<dbReference type="Gene3D" id="3.40.50.460">
    <property type="entry name" value="Phosphofructokinase domain"/>
    <property type="match status" value="1"/>
</dbReference>
<comment type="caution">
    <text evidence="12">The sequence shown here is derived from an EMBL/GenBank/DDBJ whole genome shotgun (WGS) entry which is preliminary data.</text>
</comment>
<feature type="binding site" evidence="10">
    <location>
        <begin position="242"/>
        <end position="243"/>
    </location>
    <ligand>
        <name>substrate</name>
        <note>ligand shared between dimeric partners</note>
    </ligand>
</feature>
<evidence type="ECO:0000256" key="9">
    <source>
        <dbReference type="ARBA" id="ARBA00048072"/>
    </source>
</evidence>
<dbReference type="PRINTS" id="PR00476">
    <property type="entry name" value="PHFRCTKINASE"/>
</dbReference>
<feature type="active site" description="Proton acceptor" evidence="10">
    <location>
        <position position="205"/>
    </location>
</feature>
<dbReference type="AlphaFoldDB" id="A0AA87TFM1"/>
<evidence type="ECO:0000259" key="11">
    <source>
        <dbReference type="Pfam" id="PF00365"/>
    </source>
</evidence>
<keyword evidence="3 10" id="KW-0963">Cytoplasm</keyword>
<feature type="domain" description="Phosphofructokinase" evidence="11">
    <location>
        <begin position="73"/>
        <end position="326"/>
    </location>
</feature>
<dbReference type="SUPFAM" id="SSF53784">
    <property type="entry name" value="Phosphofructokinase"/>
    <property type="match status" value="1"/>
</dbReference>
<comment type="function">
    <text evidence="2 10">Catalyzes the phosphorylation of D-fructose 6-phosphate, the first committing step of glycolysis. Uses inorganic phosphate (PPi) as phosphoryl donor instead of ATP like common ATP-dependent phosphofructokinases (ATP-PFKs), which renders the reaction reversible, and can thus function both in glycolysis and gluconeogenesis. Consistently, PPi-PFK can replace the enzymes of both the forward (ATP-PFK) and reverse (fructose-bisphosphatase (FBPase)) reactions.</text>
</comment>
<evidence type="ECO:0000313" key="12">
    <source>
        <dbReference type="EMBL" id="EPF27781.1"/>
    </source>
</evidence>
<comment type="catalytic activity">
    <reaction evidence="9 10">
        <text>beta-D-fructose 6-phosphate + diphosphate = beta-D-fructose 1,6-bisphosphate + phosphate + H(+)</text>
        <dbReference type="Rhea" id="RHEA:13613"/>
        <dbReference type="ChEBI" id="CHEBI:15378"/>
        <dbReference type="ChEBI" id="CHEBI:32966"/>
        <dbReference type="ChEBI" id="CHEBI:33019"/>
        <dbReference type="ChEBI" id="CHEBI:43474"/>
        <dbReference type="ChEBI" id="CHEBI:57634"/>
        <dbReference type="EC" id="2.7.1.90"/>
    </reaction>
</comment>
<feature type="binding site" description="in other chain" evidence="10">
    <location>
        <begin position="250"/>
        <end position="252"/>
    </location>
    <ligand>
        <name>substrate</name>
        <note>ligand shared between dimeric partners</note>
    </ligand>
</feature>
<dbReference type="GO" id="GO:0009749">
    <property type="term" value="P:response to glucose"/>
    <property type="evidence" value="ECO:0007669"/>
    <property type="project" value="TreeGrafter"/>
</dbReference>
<dbReference type="InterPro" id="IPR022953">
    <property type="entry name" value="ATP_PFK"/>
</dbReference>
<dbReference type="EMBL" id="ATFE01000016">
    <property type="protein sequence ID" value="EPF27781.1"/>
    <property type="molecule type" value="Genomic_DNA"/>
</dbReference>
<evidence type="ECO:0000256" key="6">
    <source>
        <dbReference type="ARBA" id="ARBA00022777"/>
    </source>
</evidence>
<proteinExistence type="inferred from homology"/>
<dbReference type="GO" id="GO:0006002">
    <property type="term" value="P:fructose 6-phosphate metabolic process"/>
    <property type="evidence" value="ECO:0007669"/>
    <property type="project" value="InterPro"/>
</dbReference>
<dbReference type="PANTHER" id="PTHR43650:SF1">
    <property type="entry name" value="PYROPHOSPHATE--FRUCTOSE 6-PHOSPHATE 1-PHOSPHOTRANSFERASE SUBUNIT BETA 2"/>
    <property type="match status" value="1"/>
</dbReference>
<dbReference type="NCBIfam" id="NF005482">
    <property type="entry name" value="PRK07085.1"/>
    <property type="match status" value="1"/>
</dbReference>
<dbReference type="Gene3D" id="3.40.50.450">
    <property type="match status" value="1"/>
</dbReference>
<evidence type="ECO:0000256" key="10">
    <source>
        <dbReference type="HAMAP-Rule" id="MF_01980"/>
    </source>
</evidence>
<dbReference type="InterPro" id="IPR011183">
    <property type="entry name" value="PfpB_PPi_PFK"/>
</dbReference>
<feature type="binding site" description="in other chain" evidence="10">
    <location>
        <begin position="203"/>
        <end position="205"/>
    </location>
    <ligand>
        <name>substrate</name>
        <note>ligand shared between dimeric partners</note>
    </ligand>
</feature>
<dbReference type="GO" id="GO:0003872">
    <property type="term" value="F:6-phosphofructokinase activity"/>
    <property type="evidence" value="ECO:0007669"/>
    <property type="project" value="UniProtKB-UniRule"/>
</dbReference>
<evidence type="ECO:0000256" key="3">
    <source>
        <dbReference type="ARBA" id="ARBA00022490"/>
    </source>
</evidence>
<dbReference type="HAMAP" id="MF_01980">
    <property type="entry name" value="Phosphofructokinase_II_Long"/>
    <property type="match status" value="1"/>
</dbReference>
<comment type="subcellular location">
    <subcellularLocation>
        <location evidence="10">Cytoplasm</location>
    </subcellularLocation>
</comment>
<dbReference type="RefSeq" id="WP_016524203.1">
    <property type="nucleotide sequence ID" value="NZ_KE332517.1"/>
</dbReference>
<name>A0AA87TFM1_TREMD</name>
<dbReference type="GO" id="GO:0005829">
    <property type="term" value="C:cytosol"/>
    <property type="evidence" value="ECO:0007669"/>
    <property type="project" value="TreeGrafter"/>
</dbReference>
<keyword evidence="4 10" id="KW-0808">Transferase</keyword>
<dbReference type="InterPro" id="IPR000023">
    <property type="entry name" value="Phosphofructokinase_dom"/>
</dbReference>
<feature type="site" description="Important for catalytic activity; stabilizes the transition state when the phosphoryl donor is PPi" evidence="10">
    <location>
        <position position="202"/>
    </location>
</feature>
<keyword evidence="6 10" id="KW-0418">Kinase</keyword>
<dbReference type="InterPro" id="IPR035966">
    <property type="entry name" value="PKF_sf"/>
</dbReference>
<dbReference type="PIRSF" id="PIRSF005677">
    <property type="entry name" value="PPi_PFK_PfpB"/>
    <property type="match status" value="1"/>
</dbReference>
<keyword evidence="5 10" id="KW-0479">Metal-binding</keyword>
<evidence type="ECO:0000256" key="1">
    <source>
        <dbReference type="ARBA" id="ARBA00001946"/>
    </source>
</evidence>
<feature type="binding site" description="in other chain" evidence="10">
    <location>
        <begin position="425"/>
        <end position="428"/>
    </location>
    <ligand>
        <name>substrate</name>
        <note>ligand shared between dimeric partners</note>
    </ligand>
</feature>
<accession>A0AA87TFM1</accession>
<dbReference type="EC" id="2.7.1.90" evidence="10"/>
<dbReference type="GO" id="GO:0047334">
    <property type="term" value="F:diphosphate-fructose-6-phosphate 1-phosphotransferase activity"/>
    <property type="evidence" value="ECO:0007669"/>
    <property type="project" value="UniProtKB-EC"/>
</dbReference>
<dbReference type="Pfam" id="PF00365">
    <property type="entry name" value="PFK"/>
    <property type="match status" value="1"/>
</dbReference>
<dbReference type="Gene3D" id="1.10.10.480">
    <property type="entry name" value="Phosphofructokinase, domain 3"/>
    <property type="match status" value="1"/>
</dbReference>
<comment type="cofactor">
    <cofactor evidence="1 10">
        <name>Mg(2+)</name>
        <dbReference type="ChEBI" id="CHEBI:18420"/>
    </cofactor>
</comment>
<dbReference type="NCBIfam" id="TIGR02477">
    <property type="entry name" value="PFKA_PPi"/>
    <property type="match status" value="1"/>
</dbReference>
<evidence type="ECO:0000256" key="5">
    <source>
        <dbReference type="ARBA" id="ARBA00022723"/>
    </source>
</evidence>
<comment type="caution">
    <text evidence="10">Lacks conserved residue(s) required for the propagation of feature annotation.</text>
</comment>
<protein>
    <recommendedName>
        <fullName evidence="10">Pyrophosphate--fructose 6-phosphate 1-phosphotransferase</fullName>
        <ecNumber evidence="10">2.7.1.90</ecNumber>
    </recommendedName>
    <alternativeName>
        <fullName evidence="10">6-phosphofructokinase, pyrophosphate dependent</fullName>
    </alternativeName>
    <alternativeName>
        <fullName evidence="10">PPi-dependent phosphofructokinase</fullName>
        <shortName evidence="10">PPi-PFK</shortName>
    </alternativeName>
    <alternativeName>
        <fullName evidence="10">Pyrophosphate-dependent 6-phosphofructose-1-kinase</fullName>
    </alternativeName>
</protein>
<comment type="subunit">
    <text evidence="10">Homodimer.</text>
</comment>
<feature type="binding site" evidence="10">
    <location>
        <position position="81"/>
    </location>
    <ligand>
        <name>diphosphate</name>
        <dbReference type="ChEBI" id="CHEBI:33019"/>
    </ligand>
</feature>
<comment type="similarity">
    <text evidence="10">Belongs to the phosphofructokinase type A (PFKA) family. PPi-dependent PFK group II subfamily. Clade 'Long' sub-subfamily.</text>
</comment>